<evidence type="ECO:0000313" key="2">
    <source>
        <dbReference type="Proteomes" id="UP000182190"/>
    </source>
</evidence>
<accession>A0A7Z9E287</accession>
<dbReference type="AlphaFoldDB" id="A0A7Z9E287"/>
<comment type="caution">
    <text evidence="1">The sequence shown here is derived from an EMBL/GenBank/DDBJ whole genome shotgun (WGS) entry which is preliminary data.</text>
</comment>
<reference evidence="1" key="1">
    <citation type="submission" date="2019-10" db="EMBL/GenBank/DDBJ databases">
        <authorList>
            <consortium name="Genoscope - CEA"/>
            <person name="William W."/>
        </authorList>
    </citation>
    <scope>NUCLEOTIDE SEQUENCE [LARGE SCALE GENOMIC DNA]</scope>
    <source>
        <strain evidence="1">BBR_PRJEB10994</strain>
    </source>
</reference>
<gene>
    <name evidence="1" type="ORF">PL9631_710045</name>
</gene>
<proteinExistence type="predicted"/>
<dbReference type="EMBL" id="CZCS02000214">
    <property type="protein sequence ID" value="VXD23245.1"/>
    <property type="molecule type" value="Genomic_DNA"/>
</dbReference>
<protein>
    <submittedName>
        <fullName evidence="1">Uncharacterized protein</fullName>
    </submittedName>
</protein>
<name>A0A7Z9E287_9CYAN</name>
<evidence type="ECO:0000313" key="1">
    <source>
        <dbReference type="EMBL" id="VXD23245.1"/>
    </source>
</evidence>
<keyword evidence="2" id="KW-1185">Reference proteome</keyword>
<sequence length="44" mass="4938">MNYRTVDIVEGQGLAWSLKTMTTELALGSISEQRSVSTLLVQYF</sequence>
<organism evidence="1 2">
    <name type="scientific">Planktothrix paucivesiculata PCC 9631</name>
    <dbReference type="NCBI Taxonomy" id="671071"/>
    <lineage>
        <taxon>Bacteria</taxon>
        <taxon>Bacillati</taxon>
        <taxon>Cyanobacteriota</taxon>
        <taxon>Cyanophyceae</taxon>
        <taxon>Oscillatoriophycideae</taxon>
        <taxon>Oscillatoriales</taxon>
        <taxon>Microcoleaceae</taxon>
        <taxon>Planktothrix</taxon>
    </lineage>
</organism>
<dbReference type="Proteomes" id="UP000182190">
    <property type="component" value="Unassembled WGS sequence"/>
</dbReference>